<proteinExistence type="predicted"/>
<dbReference type="AlphaFoldDB" id="A0A926EG57"/>
<comment type="caution">
    <text evidence="2">The sequence shown here is derived from an EMBL/GenBank/DDBJ whole genome shotgun (WGS) entry which is preliminary data.</text>
</comment>
<keyword evidence="1" id="KW-0812">Transmembrane</keyword>
<keyword evidence="3" id="KW-1185">Reference proteome</keyword>
<accession>A0A926EG57</accession>
<protein>
    <submittedName>
        <fullName evidence="2">Uncharacterized protein</fullName>
    </submittedName>
</protein>
<evidence type="ECO:0000256" key="1">
    <source>
        <dbReference type="SAM" id="Phobius"/>
    </source>
</evidence>
<feature type="transmembrane region" description="Helical" evidence="1">
    <location>
        <begin position="196"/>
        <end position="229"/>
    </location>
</feature>
<gene>
    <name evidence="2" type="ORF">H8718_05335</name>
</gene>
<dbReference type="Proteomes" id="UP000655830">
    <property type="component" value="Unassembled WGS sequence"/>
</dbReference>
<reference evidence="2" key="1">
    <citation type="submission" date="2020-08" db="EMBL/GenBank/DDBJ databases">
        <title>Genome public.</title>
        <authorList>
            <person name="Liu C."/>
            <person name="Sun Q."/>
        </authorList>
    </citation>
    <scope>NUCLEOTIDE SEQUENCE</scope>
    <source>
        <strain evidence="2">NSJ-12</strain>
    </source>
</reference>
<name>A0A926EG57_9FIRM</name>
<sequence length="408" mass="47846">MKRLSISIIPFVLAIGPILDPYILSSFGSTEIRLMDIFVICCAGLILLKERKVKVNFALLYMTIGIFIINLMSFLMYSPNRDFLVTLKVIAVWIVYILLLSILWQTYDKQKFINYTMKIAIIASVFLIVQFICLNLGFGQIWNGRIPFLELSKYDNWSKMIDVTGVIRVHSFFQEPSYVAIYLLPVIAYCFKRGKYFYSCIMILAVLLSTSSVGVMGLMLVIAYYIVTLPKQHIPVRRKKSFMMYIIFSILLLIIIYFYSEDIREIINYSIEKVSLIFKDLKDERMGSAKIRILGNINHFYKYPLWYKFFGVGINQYPSYLGGVIPYSSTVVTFILNYGIIGLIVLVSYFFINLKKLSGYNKIFCLIFVMYCSVDLFWFHWYFFYTLTWMNSFEHKKEKNNIEEIKLT</sequence>
<feature type="transmembrane region" description="Helical" evidence="1">
    <location>
        <begin position="55"/>
        <end position="77"/>
    </location>
</feature>
<feature type="transmembrane region" description="Helical" evidence="1">
    <location>
        <begin position="30"/>
        <end position="48"/>
    </location>
</feature>
<dbReference type="EMBL" id="JACRSY010000006">
    <property type="protein sequence ID" value="MBC8578956.1"/>
    <property type="molecule type" value="Genomic_DNA"/>
</dbReference>
<organism evidence="2 3">
    <name type="scientific">Zhenhengia yiwuensis</name>
    <dbReference type="NCBI Taxonomy" id="2763666"/>
    <lineage>
        <taxon>Bacteria</taxon>
        <taxon>Bacillati</taxon>
        <taxon>Bacillota</taxon>
        <taxon>Clostridia</taxon>
        <taxon>Lachnospirales</taxon>
        <taxon>Lachnospiraceae</taxon>
        <taxon>Zhenhengia</taxon>
    </lineage>
</organism>
<evidence type="ECO:0000313" key="2">
    <source>
        <dbReference type="EMBL" id="MBC8578956.1"/>
    </source>
</evidence>
<keyword evidence="1" id="KW-0472">Membrane</keyword>
<dbReference type="RefSeq" id="WP_249332122.1">
    <property type="nucleotide sequence ID" value="NZ_JACRSY010000006.1"/>
</dbReference>
<evidence type="ECO:0000313" key="3">
    <source>
        <dbReference type="Proteomes" id="UP000655830"/>
    </source>
</evidence>
<feature type="transmembrane region" description="Helical" evidence="1">
    <location>
        <begin position="83"/>
        <end position="107"/>
    </location>
</feature>
<feature type="transmembrane region" description="Helical" evidence="1">
    <location>
        <begin position="119"/>
        <end position="142"/>
    </location>
</feature>
<feature type="transmembrane region" description="Helical" evidence="1">
    <location>
        <begin position="363"/>
        <end position="383"/>
    </location>
</feature>
<feature type="transmembrane region" description="Helical" evidence="1">
    <location>
        <begin position="241"/>
        <end position="260"/>
    </location>
</feature>
<feature type="transmembrane region" description="Helical" evidence="1">
    <location>
        <begin position="327"/>
        <end position="351"/>
    </location>
</feature>
<keyword evidence="1" id="KW-1133">Transmembrane helix</keyword>